<dbReference type="AlphaFoldDB" id="X1SHW8"/>
<feature type="non-terminal residue" evidence="1">
    <location>
        <position position="261"/>
    </location>
</feature>
<comment type="caution">
    <text evidence="1">The sequence shown here is derived from an EMBL/GenBank/DDBJ whole genome shotgun (WGS) entry which is preliminary data.</text>
</comment>
<dbReference type="InterPro" id="IPR011990">
    <property type="entry name" value="TPR-like_helical_dom_sf"/>
</dbReference>
<proteinExistence type="predicted"/>
<protein>
    <submittedName>
        <fullName evidence="1">Uncharacterized protein</fullName>
    </submittedName>
</protein>
<name>X1SHW8_9ZZZZ</name>
<dbReference type="Pfam" id="PF13432">
    <property type="entry name" value="TPR_16"/>
    <property type="match status" value="1"/>
</dbReference>
<dbReference type="EMBL" id="BARW01024499">
    <property type="protein sequence ID" value="GAI92612.1"/>
    <property type="molecule type" value="Genomic_DNA"/>
</dbReference>
<dbReference type="InterPro" id="IPR019734">
    <property type="entry name" value="TPR_rpt"/>
</dbReference>
<dbReference type="SUPFAM" id="SSF48452">
    <property type="entry name" value="TPR-like"/>
    <property type="match status" value="2"/>
</dbReference>
<reference evidence="1" key="1">
    <citation type="journal article" date="2014" name="Front. Microbiol.">
        <title>High frequency of phylogenetically diverse reductive dehalogenase-homologous genes in deep subseafloor sedimentary metagenomes.</title>
        <authorList>
            <person name="Kawai M."/>
            <person name="Futagami T."/>
            <person name="Toyoda A."/>
            <person name="Takaki Y."/>
            <person name="Nishi S."/>
            <person name="Hori S."/>
            <person name="Arai W."/>
            <person name="Tsubouchi T."/>
            <person name="Morono Y."/>
            <person name="Uchiyama I."/>
            <person name="Ito T."/>
            <person name="Fujiyama A."/>
            <person name="Inagaki F."/>
            <person name="Takami H."/>
        </authorList>
    </citation>
    <scope>NUCLEOTIDE SEQUENCE</scope>
    <source>
        <strain evidence="1">Expedition CK06-06</strain>
    </source>
</reference>
<dbReference type="Gene3D" id="1.25.40.10">
    <property type="entry name" value="Tetratricopeptide repeat domain"/>
    <property type="match status" value="2"/>
</dbReference>
<evidence type="ECO:0000313" key="1">
    <source>
        <dbReference type="EMBL" id="GAI92612.1"/>
    </source>
</evidence>
<sequence length="261" mass="31103">MLEKRYDLAEEYSRRALKYNAYNINAYQALSIALRKAGDTKQASDINNRILELEPLNHLSRYESYQLTQKKQELERFQSFIRNELPHENYLEMSLYYYNLGLNPEAVQLLEHAPEYPSIYYWLAYILKDDAPQKSRSWLQKANSLSPTMVFPFREESIPVFKWAVSKTPENWKAKYYLALLYWSKGRIRETGKLINDCEEPDFATFYIIRAYFNKENNPEKALADLQKAVTVNSSDWHNWYRLIEFLNNRKLVDKALYTAK</sequence>
<dbReference type="PROSITE" id="PS50005">
    <property type="entry name" value="TPR"/>
    <property type="match status" value="1"/>
</dbReference>
<organism evidence="1">
    <name type="scientific">marine sediment metagenome</name>
    <dbReference type="NCBI Taxonomy" id="412755"/>
    <lineage>
        <taxon>unclassified sequences</taxon>
        <taxon>metagenomes</taxon>
        <taxon>ecological metagenomes</taxon>
    </lineage>
</organism>
<accession>X1SHW8</accession>
<gene>
    <name evidence="1" type="ORF">S12H4_40383</name>
</gene>